<feature type="region of interest" description="Disordered" evidence="1">
    <location>
        <begin position="273"/>
        <end position="305"/>
    </location>
</feature>
<dbReference type="RefSeq" id="WP_276108253.1">
    <property type="nucleotide sequence ID" value="NZ_JARJBB010000003.1"/>
</dbReference>
<evidence type="ECO:0000313" key="4">
    <source>
        <dbReference type="Proteomes" id="UP001221150"/>
    </source>
</evidence>
<gene>
    <name evidence="3" type="ORF">P3H78_08700</name>
</gene>
<dbReference type="Gene3D" id="3.40.50.150">
    <property type="entry name" value="Vaccinia Virus protein VP39"/>
    <property type="match status" value="1"/>
</dbReference>
<keyword evidence="4" id="KW-1185">Reference proteome</keyword>
<dbReference type="GO" id="GO:0032259">
    <property type="term" value="P:methylation"/>
    <property type="evidence" value="ECO:0007669"/>
    <property type="project" value="UniProtKB-KW"/>
</dbReference>
<feature type="domain" description="Methyltransferase" evidence="2">
    <location>
        <begin position="39"/>
        <end position="155"/>
    </location>
</feature>
<dbReference type="EMBL" id="JARJBB010000003">
    <property type="protein sequence ID" value="MDF3298712.1"/>
    <property type="molecule type" value="Genomic_DNA"/>
</dbReference>
<dbReference type="InterPro" id="IPR029063">
    <property type="entry name" value="SAM-dependent_MTases_sf"/>
</dbReference>
<keyword evidence="3" id="KW-0489">Methyltransferase</keyword>
<keyword evidence="3" id="KW-0808">Transferase</keyword>
<dbReference type="Pfam" id="PF13847">
    <property type="entry name" value="Methyltransf_31"/>
    <property type="match status" value="1"/>
</dbReference>
<proteinExistence type="predicted"/>
<reference evidence="3 4" key="1">
    <citation type="submission" date="2023-03" db="EMBL/GenBank/DDBJ databases">
        <title>Draft genome sequence of Streptomyces sp. K1PA1 isolated from peat swamp forest in Thailand.</title>
        <authorList>
            <person name="Klaysubun C."/>
            <person name="Duangmal K."/>
        </authorList>
    </citation>
    <scope>NUCLEOTIDE SEQUENCE [LARGE SCALE GENOMIC DNA]</scope>
    <source>
        <strain evidence="3 4">K1PA1</strain>
    </source>
</reference>
<dbReference type="CDD" id="cd02440">
    <property type="entry name" value="AdoMet_MTases"/>
    <property type="match status" value="1"/>
</dbReference>
<feature type="compositionally biased region" description="Gly residues" evidence="1">
    <location>
        <begin position="282"/>
        <end position="305"/>
    </location>
</feature>
<accession>A0ABT6A242</accession>
<evidence type="ECO:0000259" key="2">
    <source>
        <dbReference type="Pfam" id="PF13847"/>
    </source>
</evidence>
<protein>
    <submittedName>
        <fullName evidence="3">Class I SAM-dependent methyltransferase</fullName>
    </submittedName>
</protein>
<dbReference type="SUPFAM" id="SSF53335">
    <property type="entry name" value="S-adenosyl-L-methionine-dependent methyltransferases"/>
    <property type="match status" value="1"/>
</dbReference>
<dbReference type="Proteomes" id="UP001221150">
    <property type="component" value="Unassembled WGS sequence"/>
</dbReference>
<comment type="caution">
    <text evidence="3">The sequence shown here is derived from an EMBL/GenBank/DDBJ whole genome shotgun (WGS) entry which is preliminary data.</text>
</comment>
<dbReference type="PANTHER" id="PTHR43861">
    <property type="entry name" value="TRANS-ACONITATE 2-METHYLTRANSFERASE-RELATED"/>
    <property type="match status" value="1"/>
</dbReference>
<name>A0ABT6A242_9ACTN</name>
<evidence type="ECO:0000256" key="1">
    <source>
        <dbReference type="SAM" id="MobiDB-lite"/>
    </source>
</evidence>
<dbReference type="InterPro" id="IPR025714">
    <property type="entry name" value="Methyltranfer_dom"/>
</dbReference>
<organism evidence="3 4">
    <name type="scientific">Streptomyces tropicalis</name>
    <dbReference type="NCBI Taxonomy" id="3034234"/>
    <lineage>
        <taxon>Bacteria</taxon>
        <taxon>Bacillati</taxon>
        <taxon>Actinomycetota</taxon>
        <taxon>Actinomycetes</taxon>
        <taxon>Kitasatosporales</taxon>
        <taxon>Streptomycetaceae</taxon>
        <taxon>Streptomyces</taxon>
    </lineage>
</organism>
<sequence length="305" mass="32567">MPKPRETAVYTHGHHESVLRSHTWRTAANSAAYLLGSLKPHMRILDIGCGPGTITADLAERVPDGRVTGVDRAPGVLEQARATAAARGLTNVDFAVADVHALDYPDDTFCVVHAHQVLQHVGDPVGALREMVRVTRPGGLVAVRDADFAAMAWYPEVPGMDAWLDLYRRVARANGGEPDAGRRLRSWALRAGLTDVTATSGTWTYATGAERQWWSGLWADRTLASAYAERATGGGHATERELRAVSEAWREWGRREDGWFAVLHGEILCRKEDPRDTDASAGTGGATGGAGTGGPGADGDGGRGA</sequence>
<evidence type="ECO:0000313" key="3">
    <source>
        <dbReference type="EMBL" id="MDF3298712.1"/>
    </source>
</evidence>
<dbReference type="GO" id="GO:0008168">
    <property type="term" value="F:methyltransferase activity"/>
    <property type="evidence" value="ECO:0007669"/>
    <property type="project" value="UniProtKB-KW"/>
</dbReference>
<dbReference type="PANTHER" id="PTHR43861:SF1">
    <property type="entry name" value="TRANS-ACONITATE 2-METHYLTRANSFERASE"/>
    <property type="match status" value="1"/>
</dbReference>